<evidence type="ECO:0000256" key="5">
    <source>
        <dbReference type="ARBA" id="ARBA00022989"/>
    </source>
</evidence>
<dbReference type="Gene3D" id="1.20.1250.20">
    <property type="entry name" value="MFS general substrate transporter like domains"/>
    <property type="match status" value="1"/>
</dbReference>
<keyword evidence="2" id="KW-0813">Transport</keyword>
<dbReference type="SUPFAM" id="SSF103473">
    <property type="entry name" value="MFS general substrate transporter"/>
    <property type="match status" value="1"/>
</dbReference>
<feature type="transmembrane region" description="Helical" evidence="8">
    <location>
        <begin position="43"/>
        <end position="64"/>
    </location>
</feature>
<keyword evidence="5 8" id="KW-1133">Transmembrane helix</keyword>
<name>A0AAU3I8L7_9ACTN</name>
<feature type="transmembrane region" description="Helical" evidence="8">
    <location>
        <begin position="211"/>
        <end position="229"/>
    </location>
</feature>
<dbReference type="AlphaFoldDB" id="A0AAU3I8L7"/>
<evidence type="ECO:0000256" key="7">
    <source>
        <dbReference type="SAM" id="MobiDB-lite"/>
    </source>
</evidence>
<protein>
    <submittedName>
        <fullName evidence="10">MFS transporter</fullName>
    </submittedName>
</protein>
<dbReference type="InterPro" id="IPR050171">
    <property type="entry name" value="MFS_Transporters"/>
</dbReference>
<dbReference type="PANTHER" id="PTHR23517">
    <property type="entry name" value="RESISTANCE PROTEIN MDTM, PUTATIVE-RELATED-RELATED"/>
    <property type="match status" value="1"/>
</dbReference>
<feature type="transmembrane region" description="Helical" evidence="8">
    <location>
        <begin position="84"/>
        <end position="109"/>
    </location>
</feature>
<evidence type="ECO:0000313" key="10">
    <source>
        <dbReference type="EMBL" id="WTZ14207.1"/>
    </source>
</evidence>
<dbReference type="InterPro" id="IPR036259">
    <property type="entry name" value="MFS_trans_sf"/>
</dbReference>
<dbReference type="InterPro" id="IPR020846">
    <property type="entry name" value="MFS_dom"/>
</dbReference>
<feature type="transmembrane region" description="Helical" evidence="8">
    <location>
        <begin position="249"/>
        <end position="266"/>
    </location>
</feature>
<keyword evidence="3" id="KW-1003">Cell membrane</keyword>
<evidence type="ECO:0000256" key="3">
    <source>
        <dbReference type="ARBA" id="ARBA00022475"/>
    </source>
</evidence>
<feature type="transmembrane region" description="Helical" evidence="8">
    <location>
        <begin position="361"/>
        <end position="381"/>
    </location>
</feature>
<reference evidence="10" key="1">
    <citation type="submission" date="2022-10" db="EMBL/GenBank/DDBJ databases">
        <title>The complete genomes of actinobacterial strains from the NBC collection.</title>
        <authorList>
            <person name="Joergensen T.S."/>
            <person name="Alvarez Arevalo M."/>
            <person name="Sterndorff E.B."/>
            <person name="Faurdal D."/>
            <person name="Vuksanovic O."/>
            <person name="Mourched A.-S."/>
            <person name="Charusanti P."/>
            <person name="Shaw S."/>
            <person name="Blin K."/>
            <person name="Weber T."/>
        </authorList>
    </citation>
    <scope>NUCLEOTIDE SEQUENCE</scope>
    <source>
        <strain evidence="10">NBC_01393</strain>
    </source>
</reference>
<evidence type="ECO:0000256" key="2">
    <source>
        <dbReference type="ARBA" id="ARBA00022448"/>
    </source>
</evidence>
<comment type="subcellular location">
    <subcellularLocation>
        <location evidence="1">Cell membrane</location>
        <topology evidence="1">Multi-pass membrane protein</topology>
    </subcellularLocation>
</comment>
<gene>
    <name evidence="10" type="ORF">OG699_43410</name>
</gene>
<feature type="transmembrane region" description="Helical" evidence="8">
    <location>
        <begin position="337"/>
        <end position="355"/>
    </location>
</feature>
<feature type="transmembrane region" description="Helical" evidence="8">
    <location>
        <begin position="6"/>
        <end position="31"/>
    </location>
</feature>
<feature type="compositionally biased region" description="Low complexity" evidence="7">
    <location>
        <begin position="394"/>
        <end position="412"/>
    </location>
</feature>
<dbReference type="GO" id="GO:0005886">
    <property type="term" value="C:plasma membrane"/>
    <property type="evidence" value="ECO:0007669"/>
    <property type="project" value="UniProtKB-SubCell"/>
</dbReference>
<feature type="region of interest" description="Disordered" evidence="7">
    <location>
        <begin position="394"/>
        <end position="437"/>
    </location>
</feature>
<evidence type="ECO:0000256" key="4">
    <source>
        <dbReference type="ARBA" id="ARBA00022692"/>
    </source>
</evidence>
<feature type="transmembrane region" description="Helical" evidence="8">
    <location>
        <begin position="159"/>
        <end position="178"/>
    </location>
</feature>
<evidence type="ECO:0000256" key="1">
    <source>
        <dbReference type="ARBA" id="ARBA00004651"/>
    </source>
</evidence>
<accession>A0AAU3I8L7</accession>
<dbReference type="GO" id="GO:0022857">
    <property type="term" value="F:transmembrane transporter activity"/>
    <property type="evidence" value="ECO:0007669"/>
    <property type="project" value="InterPro"/>
</dbReference>
<feature type="transmembrane region" description="Helical" evidence="8">
    <location>
        <begin position="278"/>
        <end position="295"/>
    </location>
</feature>
<feature type="domain" description="Major facilitator superfamily (MFS) profile" evidence="9">
    <location>
        <begin position="6"/>
        <end position="386"/>
    </location>
</feature>
<dbReference type="PANTHER" id="PTHR23517:SF2">
    <property type="entry name" value="MULTIDRUG RESISTANCE PROTEIN MDTH"/>
    <property type="match status" value="1"/>
</dbReference>
<dbReference type="Pfam" id="PF07690">
    <property type="entry name" value="MFS_1"/>
    <property type="match status" value="1"/>
</dbReference>
<evidence type="ECO:0000256" key="8">
    <source>
        <dbReference type="SAM" id="Phobius"/>
    </source>
</evidence>
<dbReference type="EMBL" id="CP109546">
    <property type="protein sequence ID" value="WTZ14207.1"/>
    <property type="molecule type" value="Genomic_DNA"/>
</dbReference>
<organism evidence="10">
    <name type="scientific">Streptomyces sp. NBC_01393</name>
    <dbReference type="NCBI Taxonomy" id="2903851"/>
    <lineage>
        <taxon>Bacteria</taxon>
        <taxon>Bacillati</taxon>
        <taxon>Actinomycetota</taxon>
        <taxon>Actinomycetes</taxon>
        <taxon>Kitasatosporales</taxon>
        <taxon>Streptomycetaceae</taxon>
        <taxon>Streptomyces</taxon>
    </lineage>
</organism>
<dbReference type="InterPro" id="IPR011701">
    <property type="entry name" value="MFS"/>
</dbReference>
<evidence type="ECO:0000259" key="9">
    <source>
        <dbReference type="PROSITE" id="PS50850"/>
    </source>
</evidence>
<feature type="transmembrane region" description="Helical" evidence="8">
    <location>
        <begin position="301"/>
        <end position="325"/>
    </location>
</feature>
<sequence length="437" mass="45518">MALPKAFWLLWAGQTVSRLGILAPAFLVLFLEQDHLVDARTTPVMVGLFGAGILVSGLVGGAVADMIGPRRTIIAAQPLAAVTALLFLVTTDVYSLGLLSLATGFLSAVDRPAGAGLIAKIVPPEQFSKAYSLFLVGFNVGMSLSPVISGFLLSFYPPALFLVWAAGSAAYALLVCALPADEMRPEEHGGGGASALRRAGRSIGEPYRSPVLVAFLALVFLLACVYLQVNSALPLDMRRSGLSPGDIGIVLAINAVLSIALLPLVPRAVKGMGDETPLVLAAGLIAVGFGVNALADDIALFTVATVVWTLGEVLWAPMSATFIAVRAPEGRVSTYQGSYFFAWNAAFVIGGPIGITVANAYGYPFLWISLLVLGLGVAAGFKSMTRIPDFAATTAKRPAPTASPAPEAATVPGTTPRPQSRPKSQAHQPQPQPREST</sequence>
<keyword evidence="4 8" id="KW-0812">Transmembrane</keyword>
<evidence type="ECO:0000256" key="6">
    <source>
        <dbReference type="ARBA" id="ARBA00023136"/>
    </source>
</evidence>
<dbReference type="PROSITE" id="PS50850">
    <property type="entry name" value="MFS"/>
    <property type="match status" value="1"/>
</dbReference>
<keyword evidence="6 8" id="KW-0472">Membrane</keyword>
<proteinExistence type="predicted"/>
<feature type="compositionally biased region" description="Polar residues" evidence="7">
    <location>
        <begin position="416"/>
        <end position="437"/>
    </location>
</feature>